<dbReference type="SMART" id="SM00912">
    <property type="entry name" value="Haemagg_act"/>
    <property type="match status" value="1"/>
</dbReference>
<feature type="domain" description="Filamentous haemagglutinin FhaB/tRNA nuclease CdiA-like TPS" evidence="2">
    <location>
        <begin position="30"/>
        <end position="143"/>
    </location>
</feature>
<dbReference type="InterPro" id="IPR012334">
    <property type="entry name" value="Pectin_lyas_fold"/>
</dbReference>
<comment type="caution">
    <text evidence="3">The sequence shown here is derived from an EMBL/GenBank/DDBJ whole genome shotgun (WGS) entry which is preliminary data.</text>
</comment>
<sequence length="1368" mass="138229">MKKISLQQLILLFIFFLFPSNKLKAQITPDHTLGQENSVVNKVNEFKDLINGGAARGGNLFHSFEKFNIGENRSVYFANPVGIENILTRVTGGNASHIFGKLGVEGTANLFLINPNGIIFGQNASLDIRGSFTATTADGIKLGENGLFSATAPATSNLLTIQPSALFMNALRNQQGSIKNEGNLTVANGKNITLFSANVINTGTLTAPEGIVQLTGAENLRVRGNLETGTLLLDTKNLNIGEDDNVTINKTTLEGLSGNTNLIFQAINDIKINSLNSNILELANGSGKIKFIADADGNGIGSFQMDAANTIKTPGRSVDIKGVNLTVGDIDTSSEQDGGNITLTATSGHISTLNLYSSSYSDSGTGGNGGGMTLTAGGHISTLNLDSSSYSDSGTGGNGGGITLTAGGHISTLNLDSSSYSDSGTGRNGGAISLSAGGHISTQSLYSSSSSFSGIAGDGGGMTLTAGSHISTQSLNSSSFSFSETAGNGGGMTLTAGGDISTQDLNSSSSSSSGTGGNGGAISLSAGGDISTQSLYSSSSSFSGIAGDGGGMTLTAGGDISTLNLDSSSSSFSFSRAAGNGGGMTLTAGGNISTLNLDSSSSSFSRTAGNGGGMTLTAGGDISTQDLNSSSSSFSGIAGDGGGMTLTAGGDIKGIKDEFSNEFPVFSSFSVSQTGNSGQSGNVTLAARNNITNLDILTLSSSSKSGDVQINGFGDLSLTNTAIITSKQVTIKIFGQERTLDVGGVGQSGNVNITSTGNLTFKDSRIESDTKGSEPAGNVTITSPAIVTFNNSKIASNTSSTGKAGNIQINANNLTLTNASEISASTTAKGKAGDITLNTPTLTVANGAEIFATTTGKGDGGTITINADKAVNLGIGVKDSSPILSVETSGAGKAGNIVVNTPNLTVSDTARITATATATATNKDGGGSITLNASKMNLAGVVGVFAETQGQAPAGTLKLNPYENQPDLDITLFPGSIISASTTASGKGGDLIITAPENINIAGKGKLAVESKGIGDAGNIQITTQNLTLSDGVQISASTSGSGKGGNIIVKVKDNITLNGTNTGLFASTEKGSIGDSGSIDIDPQTLSIKNGAGIGVNSEGTGKGGDVSIQAGTLSLDNKGFISAETASNQGGNINLTINDLLLFRNNSKITATAGTGGDGGNIKINSPFIITFPNENSDITANAFQGNGGKININTNAIFGLELRPQLTPKSDITASSQFGLAGDVQINTPDVDPTSGLIELPGNLVDAESLVGTDICSDKQIAKNNSFVITGKGGVPADSDEYISNSPGLVEWATRSKKQEIIPMVMRQQQRINNQPQNSTKSVIQQAQGWIISADGKIILTAEAPNVTPQSSALNHPDCHATSTN</sequence>
<evidence type="ECO:0000259" key="2">
    <source>
        <dbReference type="SMART" id="SM00912"/>
    </source>
</evidence>
<dbReference type="Proteomes" id="UP000640531">
    <property type="component" value="Unassembled WGS sequence"/>
</dbReference>
<evidence type="ECO:0000256" key="1">
    <source>
        <dbReference type="SAM" id="MobiDB-lite"/>
    </source>
</evidence>
<dbReference type="SUPFAM" id="SSF51126">
    <property type="entry name" value="Pectin lyase-like"/>
    <property type="match status" value="3"/>
</dbReference>
<gene>
    <name evidence="3" type="ORF">H6G59_18250</name>
</gene>
<organism evidence="3 4">
    <name type="scientific">Anabaena lutea FACHB-196</name>
    <dbReference type="NCBI Taxonomy" id="2692881"/>
    <lineage>
        <taxon>Bacteria</taxon>
        <taxon>Bacillati</taxon>
        <taxon>Cyanobacteriota</taxon>
        <taxon>Cyanophyceae</taxon>
        <taxon>Nostocales</taxon>
        <taxon>Nostocaceae</taxon>
        <taxon>Anabaena</taxon>
    </lineage>
</organism>
<dbReference type="RefSeq" id="WP_190716930.1">
    <property type="nucleotide sequence ID" value="NZ_JACJST010000018.1"/>
</dbReference>
<evidence type="ECO:0000313" key="3">
    <source>
        <dbReference type="EMBL" id="MBD2569801.1"/>
    </source>
</evidence>
<dbReference type="Pfam" id="PF05860">
    <property type="entry name" value="TPS"/>
    <property type="match status" value="1"/>
</dbReference>
<name>A0ABR8FM77_9NOST</name>
<dbReference type="Gene3D" id="2.160.20.10">
    <property type="entry name" value="Single-stranded right-handed beta-helix, Pectin lyase-like"/>
    <property type="match status" value="3"/>
</dbReference>
<reference evidence="3 4" key="1">
    <citation type="journal article" date="2020" name="ISME J.">
        <title>Comparative genomics reveals insights into cyanobacterial evolution and habitat adaptation.</title>
        <authorList>
            <person name="Chen M.Y."/>
            <person name="Teng W.K."/>
            <person name="Zhao L."/>
            <person name="Hu C.X."/>
            <person name="Zhou Y.K."/>
            <person name="Han B.P."/>
            <person name="Song L.R."/>
            <person name="Shu W.S."/>
        </authorList>
    </citation>
    <scope>NUCLEOTIDE SEQUENCE [LARGE SCALE GENOMIC DNA]</scope>
    <source>
        <strain evidence="3 4">FACHB-196</strain>
    </source>
</reference>
<proteinExistence type="predicted"/>
<keyword evidence="4" id="KW-1185">Reference proteome</keyword>
<feature type="region of interest" description="Disordered" evidence="1">
    <location>
        <begin position="491"/>
        <end position="520"/>
    </location>
</feature>
<evidence type="ECO:0000313" key="4">
    <source>
        <dbReference type="Proteomes" id="UP000640531"/>
    </source>
</evidence>
<dbReference type="NCBIfam" id="TIGR01901">
    <property type="entry name" value="adhes_NPXG"/>
    <property type="match status" value="1"/>
</dbReference>
<dbReference type="InterPro" id="IPR011050">
    <property type="entry name" value="Pectin_lyase_fold/virulence"/>
</dbReference>
<dbReference type="EMBL" id="JACJST010000018">
    <property type="protein sequence ID" value="MBD2569801.1"/>
    <property type="molecule type" value="Genomic_DNA"/>
</dbReference>
<feature type="compositionally biased region" description="Low complexity" evidence="1">
    <location>
        <begin position="493"/>
        <end position="513"/>
    </location>
</feature>
<protein>
    <submittedName>
        <fullName evidence="3">Filamentous hemagglutinin N-terminal domain-containing protein</fullName>
    </submittedName>
</protein>
<accession>A0ABR8FM77</accession>
<dbReference type="InterPro" id="IPR008638">
    <property type="entry name" value="FhaB/CdiA-like_TPS"/>
</dbReference>